<proteinExistence type="predicted"/>
<reference evidence="3 4" key="1">
    <citation type="submission" date="2024-09" db="EMBL/GenBank/DDBJ databases">
        <authorList>
            <person name="Sun Q."/>
            <person name="Mori K."/>
        </authorList>
    </citation>
    <scope>NUCLEOTIDE SEQUENCE [LARGE SCALE GENOMIC DNA]</scope>
    <source>
        <strain evidence="3 4">CECT 8726</strain>
    </source>
</reference>
<keyword evidence="1" id="KW-0732">Signal</keyword>
<name>A0ABV5JJM2_9RHOB</name>
<dbReference type="Pfam" id="PF11008">
    <property type="entry name" value="DUF2846"/>
    <property type="match status" value="1"/>
</dbReference>
<evidence type="ECO:0000256" key="1">
    <source>
        <dbReference type="SAM" id="SignalP"/>
    </source>
</evidence>
<evidence type="ECO:0000313" key="3">
    <source>
        <dbReference type="EMBL" id="MFB9233653.1"/>
    </source>
</evidence>
<dbReference type="RefSeq" id="WP_213890431.1">
    <property type="nucleotide sequence ID" value="NZ_JAGFNU010000011.1"/>
</dbReference>
<sequence>MQKSIGKAGIFSVLALGLSACASGNSLSESAPSVPAVQNNEARLVFYRTQVMGAAVQPMISVNGKGTDTCQPNKVFFVDVPTGSNTITAATENTETLTVVIGAGQTAYVECTISFGILVGRVDLKVVPRETGMGKVGALAFSGLYEIGSM</sequence>
<organism evidence="3 4">
    <name type="scientific">Pseudohalocynthiibacter aestuariivivens</name>
    <dbReference type="NCBI Taxonomy" id="1591409"/>
    <lineage>
        <taxon>Bacteria</taxon>
        <taxon>Pseudomonadati</taxon>
        <taxon>Pseudomonadota</taxon>
        <taxon>Alphaproteobacteria</taxon>
        <taxon>Rhodobacterales</taxon>
        <taxon>Paracoccaceae</taxon>
        <taxon>Pseudohalocynthiibacter</taxon>
    </lineage>
</organism>
<dbReference type="EMBL" id="JBHMEA010000050">
    <property type="protein sequence ID" value="MFB9233653.1"/>
    <property type="molecule type" value="Genomic_DNA"/>
</dbReference>
<evidence type="ECO:0000313" key="4">
    <source>
        <dbReference type="Proteomes" id="UP001589683"/>
    </source>
</evidence>
<feature type="chain" id="PRO_5045925956" evidence="1">
    <location>
        <begin position="23"/>
        <end position="150"/>
    </location>
</feature>
<feature type="domain" description="DUF2846" evidence="2">
    <location>
        <begin position="39"/>
        <end position="116"/>
    </location>
</feature>
<gene>
    <name evidence="3" type="ORF">ACFFUT_17810</name>
</gene>
<dbReference type="Proteomes" id="UP001589683">
    <property type="component" value="Unassembled WGS sequence"/>
</dbReference>
<evidence type="ECO:0000259" key="2">
    <source>
        <dbReference type="Pfam" id="PF11008"/>
    </source>
</evidence>
<keyword evidence="4" id="KW-1185">Reference proteome</keyword>
<dbReference type="PROSITE" id="PS51257">
    <property type="entry name" value="PROKAR_LIPOPROTEIN"/>
    <property type="match status" value="1"/>
</dbReference>
<dbReference type="InterPro" id="IPR022548">
    <property type="entry name" value="DUF2846"/>
</dbReference>
<accession>A0ABV5JJM2</accession>
<feature type="signal peptide" evidence="1">
    <location>
        <begin position="1"/>
        <end position="22"/>
    </location>
</feature>
<protein>
    <submittedName>
        <fullName evidence="3">DUF2846 domain-containing protein</fullName>
    </submittedName>
</protein>
<comment type="caution">
    <text evidence="3">The sequence shown here is derived from an EMBL/GenBank/DDBJ whole genome shotgun (WGS) entry which is preliminary data.</text>
</comment>